<keyword evidence="2" id="KW-1003">Cell membrane</keyword>
<gene>
    <name evidence="8" type="ORF">BWY73_01469</name>
</gene>
<keyword evidence="4 6" id="KW-1133">Transmembrane helix</keyword>
<keyword evidence="3 6" id="KW-0812">Transmembrane</keyword>
<evidence type="ECO:0000256" key="1">
    <source>
        <dbReference type="ARBA" id="ARBA00004236"/>
    </source>
</evidence>
<evidence type="ECO:0000256" key="4">
    <source>
        <dbReference type="ARBA" id="ARBA00022989"/>
    </source>
</evidence>
<evidence type="ECO:0000256" key="3">
    <source>
        <dbReference type="ARBA" id="ARBA00022692"/>
    </source>
</evidence>
<evidence type="ECO:0000256" key="6">
    <source>
        <dbReference type="SAM" id="Phobius"/>
    </source>
</evidence>
<dbReference type="AlphaFoldDB" id="A0A1V5M9N3"/>
<evidence type="ECO:0000256" key="2">
    <source>
        <dbReference type="ARBA" id="ARBA00022475"/>
    </source>
</evidence>
<proteinExistence type="predicted"/>
<feature type="domain" description="PDGLE" evidence="7">
    <location>
        <begin position="4"/>
        <end position="91"/>
    </location>
</feature>
<dbReference type="GO" id="GO:0005886">
    <property type="term" value="C:plasma membrane"/>
    <property type="evidence" value="ECO:0007669"/>
    <property type="project" value="UniProtKB-SubCell"/>
</dbReference>
<keyword evidence="5 6" id="KW-0472">Membrane</keyword>
<comment type="subcellular location">
    <subcellularLocation>
        <location evidence="1">Cell membrane</location>
    </subcellularLocation>
</comment>
<accession>A0A1V5M9N3</accession>
<dbReference type="InterPro" id="IPR025937">
    <property type="entry name" value="PDGLE_dom"/>
</dbReference>
<name>A0A1V5M9N3_UNCT6</name>
<reference evidence="8" key="1">
    <citation type="submission" date="2017-02" db="EMBL/GenBank/DDBJ databases">
        <title>Delving into the versatile metabolic prowess of the omnipresent phylum Bacteroidetes.</title>
        <authorList>
            <person name="Nobu M.K."/>
            <person name="Mei R."/>
            <person name="Narihiro T."/>
            <person name="Kuroda K."/>
            <person name="Liu W.-T."/>
        </authorList>
    </citation>
    <scope>NUCLEOTIDE SEQUENCE</scope>
    <source>
        <strain evidence="8">ADurb.Bin417</strain>
    </source>
</reference>
<dbReference type="EMBL" id="MWAK01000347">
    <property type="protein sequence ID" value="OPZ89620.1"/>
    <property type="molecule type" value="Genomic_DNA"/>
</dbReference>
<protein>
    <submittedName>
        <fullName evidence="8">Cobalt transport protein CbiN</fullName>
    </submittedName>
</protein>
<evidence type="ECO:0000256" key="5">
    <source>
        <dbReference type="ARBA" id="ARBA00023136"/>
    </source>
</evidence>
<evidence type="ECO:0000259" key="7">
    <source>
        <dbReference type="Pfam" id="PF13190"/>
    </source>
</evidence>
<dbReference type="Pfam" id="PF13190">
    <property type="entry name" value="PDGLE"/>
    <property type="match status" value="1"/>
</dbReference>
<sequence length="95" mass="9873">MNKKELLFGLLIALVLAFLFSPLASSWPDGLEKVAEGLGFLERGGPAAPAPAPDYLVPGIRSEALSTALAGLTGTLLVFGASLGLAALLRRKRAR</sequence>
<evidence type="ECO:0000313" key="8">
    <source>
        <dbReference type="EMBL" id="OPZ89620.1"/>
    </source>
</evidence>
<dbReference type="Proteomes" id="UP000485484">
    <property type="component" value="Unassembled WGS sequence"/>
</dbReference>
<feature type="transmembrane region" description="Helical" evidence="6">
    <location>
        <begin position="64"/>
        <end position="89"/>
    </location>
</feature>
<comment type="caution">
    <text evidence="8">The sequence shown here is derived from an EMBL/GenBank/DDBJ whole genome shotgun (WGS) entry which is preliminary data.</text>
</comment>
<organism evidence="8">
    <name type="scientific">candidate division TA06 bacterium ADurb.Bin417</name>
    <dbReference type="NCBI Taxonomy" id="1852828"/>
    <lineage>
        <taxon>Bacteria</taxon>
        <taxon>Bacteria division TA06</taxon>
    </lineage>
</organism>